<keyword evidence="2" id="KW-0808">Transferase</keyword>
<dbReference type="Gene3D" id="3.90.1200.10">
    <property type="match status" value="1"/>
</dbReference>
<organism evidence="2 3">
    <name type="scientific">Deinococcus arcticus</name>
    <dbReference type="NCBI Taxonomy" id="2136176"/>
    <lineage>
        <taxon>Bacteria</taxon>
        <taxon>Thermotogati</taxon>
        <taxon>Deinococcota</taxon>
        <taxon>Deinococci</taxon>
        <taxon>Deinococcales</taxon>
        <taxon>Deinococcaceae</taxon>
        <taxon>Deinococcus</taxon>
    </lineage>
</organism>
<dbReference type="InterPro" id="IPR011009">
    <property type="entry name" value="Kinase-like_dom_sf"/>
</dbReference>
<sequence length="295" mass="31930">MHDHEIEVSAALVARLVATQCPQWAGLPLRRVASAGTDNAVYRLGEALLVRLPRVDWAAEDVAKEQTWLPRLAPHLPVAVPPPLFAGGPGEGYPFPWAVYRWLPGPEATLETVRDGHEFARDLARFILALRRLPAPHGEAPLGSRGVPLRTRDDATRHAIAGCAALGLLDPDPVTAAWEGALAAPVWAGPPTWLHGDLKPGNLLAQGGRLSAVIDWSALTLGDPAADLLPAWNLLDPATRATFRAALAPDDATWARGRGWALSVGLLAWPYYRHTNPELARISQRQIQAVMSEER</sequence>
<dbReference type="Gene3D" id="3.30.200.20">
    <property type="entry name" value="Phosphorylase Kinase, domain 1"/>
    <property type="match status" value="1"/>
</dbReference>
<dbReference type="AlphaFoldDB" id="A0A2T3WAF6"/>
<protein>
    <submittedName>
        <fullName evidence="2">Phosphotransferase</fullName>
    </submittedName>
</protein>
<keyword evidence="3" id="KW-1185">Reference proteome</keyword>
<reference evidence="2 3" key="1">
    <citation type="submission" date="2018-03" db="EMBL/GenBank/DDBJ databases">
        <title>Draft genome of Deinococcus sp. OD32.</title>
        <authorList>
            <person name="Wang X.-P."/>
            <person name="Du Z.-J."/>
        </authorList>
    </citation>
    <scope>NUCLEOTIDE SEQUENCE [LARGE SCALE GENOMIC DNA]</scope>
    <source>
        <strain evidence="2 3">OD32</strain>
    </source>
</reference>
<dbReference type="GO" id="GO:0016740">
    <property type="term" value="F:transferase activity"/>
    <property type="evidence" value="ECO:0007669"/>
    <property type="project" value="UniProtKB-KW"/>
</dbReference>
<dbReference type="PANTHER" id="PTHR21310">
    <property type="entry name" value="AMINOGLYCOSIDE PHOSPHOTRANSFERASE-RELATED-RELATED"/>
    <property type="match status" value="1"/>
</dbReference>
<dbReference type="SUPFAM" id="SSF56112">
    <property type="entry name" value="Protein kinase-like (PK-like)"/>
    <property type="match status" value="1"/>
</dbReference>
<evidence type="ECO:0000313" key="3">
    <source>
        <dbReference type="Proteomes" id="UP000240317"/>
    </source>
</evidence>
<comment type="caution">
    <text evidence="2">The sequence shown here is derived from an EMBL/GenBank/DDBJ whole genome shotgun (WGS) entry which is preliminary data.</text>
</comment>
<evidence type="ECO:0000259" key="1">
    <source>
        <dbReference type="Pfam" id="PF01636"/>
    </source>
</evidence>
<dbReference type="InterPro" id="IPR002575">
    <property type="entry name" value="Aminoglycoside_PTrfase"/>
</dbReference>
<dbReference type="Pfam" id="PF01636">
    <property type="entry name" value="APH"/>
    <property type="match status" value="1"/>
</dbReference>
<dbReference type="EMBL" id="PYSV01000004">
    <property type="protein sequence ID" value="PTA68890.1"/>
    <property type="molecule type" value="Genomic_DNA"/>
</dbReference>
<name>A0A2T3WAF6_9DEIO</name>
<evidence type="ECO:0000313" key="2">
    <source>
        <dbReference type="EMBL" id="PTA68890.1"/>
    </source>
</evidence>
<dbReference type="PANTHER" id="PTHR21310:SF42">
    <property type="entry name" value="BIFUNCTIONAL AAC_APH"/>
    <property type="match status" value="1"/>
</dbReference>
<accession>A0A2T3WAF6</accession>
<gene>
    <name evidence="2" type="ORF">C8263_06020</name>
</gene>
<dbReference type="CDD" id="cd05155">
    <property type="entry name" value="APH_ChoK_like_1"/>
    <property type="match status" value="1"/>
</dbReference>
<proteinExistence type="predicted"/>
<feature type="domain" description="Aminoglycoside phosphotransferase" evidence="1">
    <location>
        <begin position="32"/>
        <end position="260"/>
    </location>
</feature>
<dbReference type="InterPro" id="IPR051678">
    <property type="entry name" value="AGP_Transferase"/>
</dbReference>
<dbReference type="Proteomes" id="UP000240317">
    <property type="component" value="Unassembled WGS sequence"/>
</dbReference>
<dbReference type="OrthoDB" id="3806873at2"/>